<feature type="domain" description="PLD phosphodiesterase" evidence="1">
    <location>
        <begin position="162"/>
        <end position="189"/>
    </location>
</feature>
<evidence type="ECO:0000313" key="2">
    <source>
        <dbReference type="EMBL" id="SOB60401.1"/>
    </source>
</evidence>
<evidence type="ECO:0000313" key="3">
    <source>
        <dbReference type="Proteomes" id="UP000219215"/>
    </source>
</evidence>
<gene>
    <name evidence="2" type="ORF">DPRO_3485</name>
</gene>
<dbReference type="KEGG" id="pprf:DPRO_3485"/>
<dbReference type="Proteomes" id="UP000219215">
    <property type="component" value="Chromosome DPRO"/>
</dbReference>
<accession>A0A2C8FD72</accession>
<dbReference type="PROSITE" id="PS50035">
    <property type="entry name" value="PLD"/>
    <property type="match status" value="2"/>
</dbReference>
<dbReference type="GO" id="GO:0032049">
    <property type="term" value="P:cardiolipin biosynthetic process"/>
    <property type="evidence" value="ECO:0007669"/>
    <property type="project" value="UniProtKB-ARBA"/>
</dbReference>
<dbReference type="AlphaFoldDB" id="A0A2C8FD72"/>
<sequence>MKRILLQLVAIYFGLYGCATLPKGYERSESFALPAVEGSDLQNEARTILPTPNGEDAILLLGNGINAFAARALLAEQAQTTIDAQYYLLHNDMAGKLFIAKLVQASQRGVRVRLLVDDMDLAGRDLGAASLDALPNFEVRIFNPFSRNINRFTQFLTRFGHVTRRMHNKTFIVDNTFAVVGGRNIGDEYFEAHADVDFLDLDAMCTGDVVQDVSYQFDAYWNSELAYPISVLHTGPPHSTETTLSMALDPLTEAQNQPFLQKVSDSKLMNVPLSTQPFKTGNARAVFDLPEKIADTEGRRELMLSTSIHGDLSNIRKELLLVSPYFVPGRDGVKYFKQLVENNVRVRILTNSLMSNDVPIVHAGYAKYRKNLLRAGVELYELKPADPDRDINFSGLKGSSKASLHAKTFIIDDEKVFVGSLNIDPRSFAQNTEVGLMIDSPDIADELKQGVEKTLETKAYTVRLITDSDGVERLRWDAPGTNPKTYRSDPHSSFIQRFGIGLLGILPIESQL</sequence>
<dbReference type="RefSeq" id="WP_162291190.1">
    <property type="nucleotide sequence ID" value="NZ_LT907975.1"/>
</dbReference>
<dbReference type="Pfam" id="PF13091">
    <property type="entry name" value="PLDc_2"/>
    <property type="match status" value="2"/>
</dbReference>
<dbReference type="CDD" id="cd09111">
    <property type="entry name" value="PLDc_ymdC_like_1"/>
    <property type="match status" value="1"/>
</dbReference>
<evidence type="ECO:0000259" key="1">
    <source>
        <dbReference type="PROSITE" id="PS50035"/>
    </source>
</evidence>
<dbReference type="InterPro" id="IPR001736">
    <property type="entry name" value="PLipase_D/transphosphatidylase"/>
</dbReference>
<dbReference type="PANTHER" id="PTHR21248">
    <property type="entry name" value="CARDIOLIPIN SYNTHASE"/>
    <property type="match status" value="1"/>
</dbReference>
<dbReference type="EMBL" id="LT907975">
    <property type="protein sequence ID" value="SOB60401.1"/>
    <property type="molecule type" value="Genomic_DNA"/>
</dbReference>
<dbReference type="PANTHER" id="PTHR21248:SF12">
    <property type="entry name" value="CARDIOLIPIN SYNTHASE C"/>
    <property type="match status" value="1"/>
</dbReference>
<reference evidence="3" key="1">
    <citation type="submission" date="2017-09" db="EMBL/GenBank/DDBJ databases">
        <authorList>
            <person name="Regsiter A."/>
            <person name="William W."/>
        </authorList>
    </citation>
    <scope>NUCLEOTIDE SEQUENCE [LARGE SCALE GENOMIC DNA]</scope>
    <source>
        <strain evidence="3">500-1</strain>
    </source>
</reference>
<feature type="domain" description="PLD phosphodiesterase" evidence="1">
    <location>
        <begin position="400"/>
        <end position="427"/>
    </location>
</feature>
<protein>
    <recommendedName>
        <fullName evidence="1">PLD phosphodiesterase domain-containing protein</fullName>
    </recommendedName>
</protein>
<dbReference type="CDD" id="cd09113">
    <property type="entry name" value="PLDc_ymdC_like_2"/>
    <property type="match status" value="1"/>
</dbReference>
<keyword evidence="3" id="KW-1185">Reference proteome</keyword>
<dbReference type="PROSITE" id="PS51257">
    <property type="entry name" value="PROKAR_LIPOPROTEIN"/>
    <property type="match status" value="1"/>
</dbReference>
<name>A0A2C8FD72_9BACT</name>
<organism evidence="2 3">
    <name type="scientific">Pseudodesulfovibrio profundus</name>
    <dbReference type="NCBI Taxonomy" id="57320"/>
    <lineage>
        <taxon>Bacteria</taxon>
        <taxon>Pseudomonadati</taxon>
        <taxon>Thermodesulfobacteriota</taxon>
        <taxon>Desulfovibrionia</taxon>
        <taxon>Desulfovibrionales</taxon>
        <taxon>Desulfovibrionaceae</taxon>
    </lineage>
</organism>
<proteinExistence type="predicted"/>
<dbReference type="InterPro" id="IPR025202">
    <property type="entry name" value="PLD-like_dom"/>
</dbReference>
<dbReference type="OrthoDB" id="9762009at2"/>
<dbReference type="SMART" id="SM00155">
    <property type="entry name" value="PLDc"/>
    <property type="match status" value="2"/>
</dbReference>
<dbReference type="SUPFAM" id="SSF56024">
    <property type="entry name" value="Phospholipase D/nuclease"/>
    <property type="match status" value="2"/>
</dbReference>
<dbReference type="Gene3D" id="3.30.870.10">
    <property type="entry name" value="Endonuclease Chain A"/>
    <property type="match status" value="2"/>
</dbReference>
<dbReference type="GO" id="GO:0030572">
    <property type="term" value="F:phosphatidyltransferase activity"/>
    <property type="evidence" value="ECO:0007669"/>
    <property type="project" value="UniProtKB-ARBA"/>
</dbReference>